<dbReference type="Proteomes" id="UP001589896">
    <property type="component" value="Unassembled WGS sequence"/>
</dbReference>
<evidence type="ECO:0008006" key="4">
    <source>
        <dbReference type="Google" id="ProtNLM"/>
    </source>
</evidence>
<evidence type="ECO:0000313" key="2">
    <source>
        <dbReference type="EMBL" id="MFC0681742.1"/>
    </source>
</evidence>
<keyword evidence="3" id="KW-1185">Reference proteome</keyword>
<dbReference type="RefSeq" id="WP_386674921.1">
    <property type="nucleotide sequence ID" value="NZ_JBHLTG010000009.1"/>
</dbReference>
<protein>
    <recommendedName>
        <fullName evidence="4">DUF2231 domain-containing protein</fullName>
    </recommendedName>
</protein>
<reference evidence="2 3" key="1">
    <citation type="submission" date="2024-09" db="EMBL/GenBank/DDBJ databases">
        <authorList>
            <person name="Sun Q."/>
            <person name="Mori K."/>
        </authorList>
    </citation>
    <scope>NUCLEOTIDE SEQUENCE [LARGE SCALE GENOMIC DNA]</scope>
    <source>
        <strain evidence="2 3">KCTC 23076</strain>
    </source>
</reference>
<dbReference type="EMBL" id="JBHLTG010000009">
    <property type="protein sequence ID" value="MFC0681742.1"/>
    <property type="molecule type" value="Genomic_DNA"/>
</dbReference>
<sequence>MIEYQIGGLPLHILLIHAVVVFVPLTSVAVVLHAIWPAARRRLGFVTPAAGFLLVVLVPITVWAGEWLKDIVGATPAVEQHEALGRTLLPWVVGLFLVGLAEWLWYGLVPITKWGKGLPPRRKTVIRWVLIVLALFFAIGATYDVILIGDSGARAVWGGILPQ</sequence>
<evidence type="ECO:0000256" key="1">
    <source>
        <dbReference type="SAM" id="Phobius"/>
    </source>
</evidence>
<accession>A0ABV6RXN1</accession>
<comment type="caution">
    <text evidence="2">The sequence shown here is derived from an EMBL/GenBank/DDBJ whole genome shotgun (WGS) entry which is preliminary data.</text>
</comment>
<organism evidence="2 3">
    <name type="scientific">Lysobacter korlensis</name>
    <dbReference type="NCBI Taxonomy" id="553636"/>
    <lineage>
        <taxon>Bacteria</taxon>
        <taxon>Pseudomonadati</taxon>
        <taxon>Pseudomonadota</taxon>
        <taxon>Gammaproteobacteria</taxon>
        <taxon>Lysobacterales</taxon>
        <taxon>Lysobacteraceae</taxon>
        <taxon>Lysobacter</taxon>
    </lineage>
</organism>
<keyword evidence="1" id="KW-1133">Transmembrane helix</keyword>
<name>A0ABV6RXN1_9GAMM</name>
<feature type="transmembrane region" description="Helical" evidence="1">
    <location>
        <begin position="43"/>
        <end position="68"/>
    </location>
</feature>
<evidence type="ECO:0000313" key="3">
    <source>
        <dbReference type="Proteomes" id="UP001589896"/>
    </source>
</evidence>
<proteinExistence type="predicted"/>
<feature type="transmembrane region" description="Helical" evidence="1">
    <location>
        <begin position="128"/>
        <end position="148"/>
    </location>
</feature>
<feature type="transmembrane region" description="Helical" evidence="1">
    <location>
        <begin position="12"/>
        <end position="36"/>
    </location>
</feature>
<feature type="transmembrane region" description="Helical" evidence="1">
    <location>
        <begin position="88"/>
        <end position="108"/>
    </location>
</feature>
<keyword evidence="1" id="KW-0812">Transmembrane</keyword>
<gene>
    <name evidence="2" type="ORF">ACFFGH_28255</name>
</gene>
<keyword evidence="1" id="KW-0472">Membrane</keyword>